<feature type="compositionally biased region" description="Basic residues" evidence="1">
    <location>
        <begin position="156"/>
        <end position="177"/>
    </location>
</feature>
<name>A0A182ME76_9DIPT</name>
<dbReference type="Proteomes" id="UP000075883">
    <property type="component" value="Unassembled WGS sequence"/>
</dbReference>
<feature type="region of interest" description="Disordered" evidence="1">
    <location>
        <begin position="76"/>
        <end position="229"/>
    </location>
</feature>
<reference evidence="2" key="2">
    <citation type="submission" date="2020-05" db="UniProtKB">
        <authorList>
            <consortium name="EnsemblMetazoa"/>
        </authorList>
    </citation>
    <scope>IDENTIFICATION</scope>
    <source>
        <strain evidence="2">A-37</strain>
    </source>
</reference>
<proteinExistence type="predicted"/>
<reference evidence="3" key="1">
    <citation type="submission" date="2013-09" db="EMBL/GenBank/DDBJ databases">
        <title>The Genome Sequence of Anopheles culicifacies species A.</title>
        <authorList>
            <consortium name="The Broad Institute Genomics Platform"/>
            <person name="Neafsey D.E."/>
            <person name="Besansky N."/>
            <person name="Howell P."/>
            <person name="Walton C."/>
            <person name="Young S.K."/>
            <person name="Zeng Q."/>
            <person name="Gargeya S."/>
            <person name="Fitzgerald M."/>
            <person name="Haas B."/>
            <person name="Abouelleil A."/>
            <person name="Allen A.W."/>
            <person name="Alvarado L."/>
            <person name="Arachchi H.M."/>
            <person name="Berlin A.M."/>
            <person name="Chapman S.B."/>
            <person name="Gainer-Dewar J."/>
            <person name="Goldberg J."/>
            <person name="Griggs A."/>
            <person name="Gujja S."/>
            <person name="Hansen M."/>
            <person name="Howarth C."/>
            <person name="Imamovic A."/>
            <person name="Ireland A."/>
            <person name="Larimer J."/>
            <person name="McCowan C."/>
            <person name="Murphy C."/>
            <person name="Pearson M."/>
            <person name="Poon T.W."/>
            <person name="Priest M."/>
            <person name="Roberts A."/>
            <person name="Saif S."/>
            <person name="Shea T."/>
            <person name="Sisk P."/>
            <person name="Sykes S."/>
            <person name="Wortman J."/>
            <person name="Nusbaum C."/>
            <person name="Birren B."/>
        </authorList>
    </citation>
    <scope>NUCLEOTIDE SEQUENCE [LARGE SCALE GENOMIC DNA]</scope>
    <source>
        <strain evidence="3">A-37</strain>
    </source>
</reference>
<evidence type="ECO:0000313" key="2">
    <source>
        <dbReference type="EnsemblMetazoa" id="ACUA016090-PA"/>
    </source>
</evidence>
<evidence type="ECO:0000313" key="3">
    <source>
        <dbReference type="Proteomes" id="UP000075883"/>
    </source>
</evidence>
<feature type="compositionally biased region" description="Basic residues" evidence="1">
    <location>
        <begin position="95"/>
        <end position="108"/>
    </location>
</feature>
<accession>A0A182ME76</accession>
<dbReference type="AlphaFoldDB" id="A0A182ME76"/>
<dbReference type="VEuPathDB" id="VectorBase:ACUA016090"/>
<evidence type="ECO:0000256" key="1">
    <source>
        <dbReference type="SAM" id="MobiDB-lite"/>
    </source>
</evidence>
<dbReference type="EMBL" id="AXCM01017777">
    <property type="status" value="NOT_ANNOTATED_CDS"/>
    <property type="molecule type" value="Genomic_DNA"/>
</dbReference>
<organism evidence="2 3">
    <name type="scientific">Anopheles culicifacies</name>
    <dbReference type="NCBI Taxonomy" id="139723"/>
    <lineage>
        <taxon>Eukaryota</taxon>
        <taxon>Metazoa</taxon>
        <taxon>Ecdysozoa</taxon>
        <taxon>Arthropoda</taxon>
        <taxon>Hexapoda</taxon>
        <taxon>Insecta</taxon>
        <taxon>Pterygota</taxon>
        <taxon>Neoptera</taxon>
        <taxon>Endopterygota</taxon>
        <taxon>Diptera</taxon>
        <taxon>Nematocera</taxon>
        <taxon>Culicoidea</taxon>
        <taxon>Culicidae</taxon>
        <taxon>Anophelinae</taxon>
        <taxon>Anopheles</taxon>
        <taxon>culicifacies species complex</taxon>
    </lineage>
</organism>
<protein>
    <submittedName>
        <fullName evidence="2">Uncharacterized protein</fullName>
    </submittedName>
</protein>
<sequence>MFSSRIDIKADPQDVLRGSYHDDPLSRSGTLGRDGGGMCDMACQTRESLFQPVFKNKVNQSPNQLQNSIRFSTFGYESQQQEQQQLPAVTPPPPRVKHHHHHHHHHHGGGGGTLEGGTKSSKVNRIELEDLSPPGSGGYDDRGDDMQQQLPQHPGQHGHSHSHTHTHQHQHPHTHQKIAHERNMTETGVGPGGRTGGGGGGVGTGSGGGSYGADIRKSAPDVIIMTSSH</sequence>
<feature type="compositionally biased region" description="Gly residues" evidence="1">
    <location>
        <begin position="189"/>
        <end position="211"/>
    </location>
</feature>
<dbReference type="STRING" id="139723.A0A182ME76"/>
<keyword evidence="3" id="KW-1185">Reference proteome</keyword>
<dbReference type="EnsemblMetazoa" id="ACUA016090-RA">
    <property type="protein sequence ID" value="ACUA016090-PA"/>
    <property type="gene ID" value="ACUA016090"/>
</dbReference>